<dbReference type="AlphaFoldDB" id="A0A381ZRQ2"/>
<dbReference type="Pfam" id="PF00512">
    <property type="entry name" value="HisKA"/>
    <property type="match status" value="1"/>
</dbReference>
<evidence type="ECO:0000256" key="1">
    <source>
        <dbReference type="ARBA" id="ARBA00000085"/>
    </source>
</evidence>
<organism evidence="9">
    <name type="scientific">marine metagenome</name>
    <dbReference type="NCBI Taxonomy" id="408172"/>
    <lineage>
        <taxon>unclassified sequences</taxon>
        <taxon>metagenomes</taxon>
        <taxon>ecological metagenomes</taxon>
    </lineage>
</organism>
<dbReference type="GO" id="GO:0000155">
    <property type="term" value="F:phosphorelay sensor kinase activity"/>
    <property type="evidence" value="ECO:0007669"/>
    <property type="project" value="InterPro"/>
</dbReference>
<evidence type="ECO:0000259" key="8">
    <source>
        <dbReference type="PROSITE" id="PS50110"/>
    </source>
</evidence>
<feature type="domain" description="Histidine kinase" evidence="7">
    <location>
        <begin position="332"/>
        <end position="545"/>
    </location>
</feature>
<dbReference type="InterPro" id="IPR004358">
    <property type="entry name" value="Sig_transdc_His_kin-like_C"/>
</dbReference>
<comment type="catalytic activity">
    <reaction evidence="1">
        <text>ATP + protein L-histidine = ADP + protein N-phospho-L-histidine.</text>
        <dbReference type="EC" id="2.7.13.3"/>
    </reaction>
</comment>
<dbReference type="PRINTS" id="PR00344">
    <property type="entry name" value="BCTRLSENSOR"/>
</dbReference>
<dbReference type="InterPro" id="IPR003594">
    <property type="entry name" value="HATPase_dom"/>
</dbReference>
<keyword evidence="5" id="KW-0418">Kinase</keyword>
<feature type="domain" description="Response regulatory" evidence="8">
    <location>
        <begin position="566"/>
        <end position="684"/>
    </location>
</feature>
<name>A0A381ZRQ2_9ZZZZ</name>
<dbReference type="Pfam" id="PF02518">
    <property type="entry name" value="HATPase_c"/>
    <property type="match status" value="1"/>
</dbReference>
<dbReference type="Gene3D" id="6.10.340.10">
    <property type="match status" value="1"/>
</dbReference>
<dbReference type="FunFam" id="3.30.565.10:FF:000049">
    <property type="entry name" value="Two-component sensor histidine kinase"/>
    <property type="match status" value="1"/>
</dbReference>
<dbReference type="InterPro" id="IPR036890">
    <property type="entry name" value="HATPase_C_sf"/>
</dbReference>
<dbReference type="InterPro" id="IPR003661">
    <property type="entry name" value="HisK_dim/P_dom"/>
</dbReference>
<evidence type="ECO:0000256" key="3">
    <source>
        <dbReference type="ARBA" id="ARBA00022553"/>
    </source>
</evidence>
<sequence>METANQNFFNRLSLNQKILALLVIEVFGFIAVALVAFTQVYTVGDETKQMSSITIPLIESVNTIDENVYKQSLSVKELFITVSQIVNQDSEKTSFYDKYNQLLENDTIRTEFLIANQKLRKSIADTESFIKIVKSEEKADIDIISAHQEKLLSELYELRKINQIYYRLVVNNLFAEKNIEILTIDINDLHEISSTEDILLLQARKVNAELEEIIFASKSKITYVERIALSYIVITSLIALLFVVTMVLVIVRMNISKPLQLLTDSINRYTPLHKVEEIEDEQNILLREDELGRMGRSFNRLKKDLWEQGEGLQNAKFDAERANKAKSVFLASASHDLRQPLNAMQMYIAALQSKVKDKEILRIIEDINSVSISTARLLNALLDVSELEVGAIKPRHEIFSVNNILISIFQSFLPLAKDKELDFRIVPSSLYVRSDPALLERILGNFMSNAIRYTNKGSVLIGCRKRGDKVSIEVWDTGCGISDDQMSLIYEDFYQVENKERDRGKGLGLGLALAKRLADSLDHTINSKSTLGAGSCFSVAVDIAENKADKNLDDGFMNIMNLSGVNVFLVEDDIDVLKATKQLLESWGCKVKTARNKDEVMNLIKENPYNNPDIILADNRLPGDSSGIDITYLIQEKLQASIPCVIMTGDVERNHVQSIIDQGFPVLLKPIQPAKFRAMLSHLIQAKEA</sequence>
<dbReference type="PANTHER" id="PTHR43047">
    <property type="entry name" value="TWO-COMPONENT HISTIDINE PROTEIN KINASE"/>
    <property type="match status" value="1"/>
</dbReference>
<proteinExistence type="predicted"/>
<dbReference type="GO" id="GO:0005886">
    <property type="term" value="C:plasma membrane"/>
    <property type="evidence" value="ECO:0007669"/>
    <property type="project" value="TreeGrafter"/>
</dbReference>
<evidence type="ECO:0000256" key="6">
    <source>
        <dbReference type="SAM" id="Phobius"/>
    </source>
</evidence>
<dbReference type="CDD" id="cd00082">
    <property type="entry name" value="HisKA"/>
    <property type="match status" value="1"/>
</dbReference>
<dbReference type="EC" id="2.7.13.3" evidence="2"/>
<keyword evidence="6" id="KW-0812">Transmembrane</keyword>
<evidence type="ECO:0000256" key="5">
    <source>
        <dbReference type="ARBA" id="ARBA00022777"/>
    </source>
</evidence>
<evidence type="ECO:0000259" key="7">
    <source>
        <dbReference type="PROSITE" id="PS50109"/>
    </source>
</evidence>
<evidence type="ECO:0000313" key="9">
    <source>
        <dbReference type="EMBL" id="SVA91920.1"/>
    </source>
</evidence>
<dbReference type="Gene3D" id="3.40.50.2300">
    <property type="match status" value="1"/>
</dbReference>
<dbReference type="EMBL" id="UINC01022396">
    <property type="protein sequence ID" value="SVA91920.1"/>
    <property type="molecule type" value="Genomic_DNA"/>
</dbReference>
<dbReference type="SMART" id="SM00387">
    <property type="entry name" value="HATPase_c"/>
    <property type="match status" value="1"/>
</dbReference>
<dbReference type="InterPro" id="IPR036097">
    <property type="entry name" value="HisK_dim/P_sf"/>
</dbReference>
<dbReference type="Gene3D" id="1.10.287.130">
    <property type="match status" value="1"/>
</dbReference>
<feature type="transmembrane region" description="Helical" evidence="6">
    <location>
        <begin position="18"/>
        <end position="41"/>
    </location>
</feature>
<evidence type="ECO:0000256" key="2">
    <source>
        <dbReference type="ARBA" id="ARBA00012438"/>
    </source>
</evidence>
<dbReference type="SMART" id="SM00388">
    <property type="entry name" value="HisKA"/>
    <property type="match status" value="1"/>
</dbReference>
<dbReference type="Pfam" id="PF00072">
    <property type="entry name" value="Response_reg"/>
    <property type="match status" value="1"/>
</dbReference>
<dbReference type="SUPFAM" id="SSF47384">
    <property type="entry name" value="Homodimeric domain of signal transducing histidine kinase"/>
    <property type="match status" value="1"/>
</dbReference>
<dbReference type="InterPro" id="IPR011006">
    <property type="entry name" value="CheY-like_superfamily"/>
</dbReference>
<keyword evidence="3" id="KW-0597">Phosphoprotein</keyword>
<protein>
    <recommendedName>
        <fullName evidence="2">histidine kinase</fullName>
        <ecNumber evidence="2">2.7.13.3</ecNumber>
    </recommendedName>
</protein>
<dbReference type="SUPFAM" id="SSF52172">
    <property type="entry name" value="CheY-like"/>
    <property type="match status" value="1"/>
</dbReference>
<dbReference type="SUPFAM" id="SSF55874">
    <property type="entry name" value="ATPase domain of HSP90 chaperone/DNA topoisomerase II/histidine kinase"/>
    <property type="match status" value="1"/>
</dbReference>
<dbReference type="PROSITE" id="PS50109">
    <property type="entry name" value="HIS_KIN"/>
    <property type="match status" value="1"/>
</dbReference>
<dbReference type="PANTHER" id="PTHR43047:SF9">
    <property type="entry name" value="HISTIDINE KINASE"/>
    <property type="match status" value="1"/>
</dbReference>
<accession>A0A381ZRQ2</accession>
<dbReference type="InterPro" id="IPR005467">
    <property type="entry name" value="His_kinase_dom"/>
</dbReference>
<keyword evidence="4" id="KW-0808">Transferase</keyword>
<evidence type="ECO:0000256" key="4">
    <source>
        <dbReference type="ARBA" id="ARBA00022679"/>
    </source>
</evidence>
<dbReference type="InterPro" id="IPR001789">
    <property type="entry name" value="Sig_transdc_resp-reg_receiver"/>
</dbReference>
<keyword evidence="6" id="KW-1133">Transmembrane helix</keyword>
<dbReference type="PROSITE" id="PS50110">
    <property type="entry name" value="RESPONSE_REGULATORY"/>
    <property type="match status" value="1"/>
</dbReference>
<dbReference type="SMART" id="SM00448">
    <property type="entry name" value="REC"/>
    <property type="match status" value="1"/>
</dbReference>
<keyword evidence="6" id="KW-0472">Membrane</keyword>
<dbReference type="GO" id="GO:0009927">
    <property type="term" value="F:histidine phosphotransfer kinase activity"/>
    <property type="evidence" value="ECO:0007669"/>
    <property type="project" value="TreeGrafter"/>
</dbReference>
<reference evidence="9" key="1">
    <citation type="submission" date="2018-05" db="EMBL/GenBank/DDBJ databases">
        <authorList>
            <person name="Lanie J.A."/>
            <person name="Ng W.-L."/>
            <person name="Kazmierczak K.M."/>
            <person name="Andrzejewski T.M."/>
            <person name="Davidsen T.M."/>
            <person name="Wayne K.J."/>
            <person name="Tettelin H."/>
            <person name="Glass J.I."/>
            <person name="Rusch D."/>
            <person name="Podicherti R."/>
            <person name="Tsui H.-C.T."/>
            <person name="Winkler M.E."/>
        </authorList>
    </citation>
    <scope>NUCLEOTIDE SEQUENCE</scope>
</reference>
<dbReference type="Gene3D" id="3.30.565.10">
    <property type="entry name" value="Histidine kinase-like ATPase, C-terminal domain"/>
    <property type="match status" value="1"/>
</dbReference>
<feature type="transmembrane region" description="Helical" evidence="6">
    <location>
        <begin position="228"/>
        <end position="251"/>
    </location>
</feature>
<dbReference type="CDD" id="cd17546">
    <property type="entry name" value="REC_hyHK_CKI1_RcsC-like"/>
    <property type="match status" value="1"/>
</dbReference>
<gene>
    <name evidence="9" type="ORF">METZ01_LOCUS144774</name>
</gene>